<dbReference type="InterPro" id="IPR037018">
    <property type="entry name" value="GH65_N"/>
</dbReference>
<accession>A0ABS7DMX6</accession>
<reference evidence="5 6" key="1">
    <citation type="submission" date="2021-03" db="EMBL/GenBank/DDBJ databases">
        <title>Caproiciproducens sp. nov. isolated from feces of cow.</title>
        <authorList>
            <person name="Choi J.-Y."/>
        </authorList>
    </citation>
    <scope>NUCLEOTIDE SEQUENCE [LARGE SCALE GENOMIC DNA]</scope>
    <source>
        <strain evidence="5 6">AGMB10547</strain>
    </source>
</reference>
<keyword evidence="2" id="KW-0808">Transferase</keyword>
<dbReference type="SUPFAM" id="SSF48208">
    <property type="entry name" value="Six-hairpin glycosidases"/>
    <property type="match status" value="1"/>
</dbReference>
<keyword evidence="6" id="KW-1185">Reference proteome</keyword>
<dbReference type="RefSeq" id="WP_219965049.1">
    <property type="nucleotide sequence ID" value="NZ_JAGFNZ010000002.1"/>
</dbReference>
<comment type="caution">
    <text evidence="5">The sequence shown here is derived from an EMBL/GenBank/DDBJ whole genome shotgun (WGS) entry which is preliminary data.</text>
</comment>
<dbReference type="Pfam" id="PF17167">
    <property type="entry name" value="Glyco_hydro_94"/>
    <property type="match status" value="1"/>
</dbReference>
<dbReference type="InterPro" id="IPR012341">
    <property type="entry name" value="6hp_glycosidase-like_sf"/>
</dbReference>
<dbReference type="SUPFAM" id="SSF74650">
    <property type="entry name" value="Galactose mutarotase-like"/>
    <property type="match status" value="1"/>
</dbReference>
<name>A0ABS7DMX6_9FIRM</name>
<dbReference type="Gene3D" id="1.50.10.10">
    <property type="match status" value="1"/>
</dbReference>
<dbReference type="InterPro" id="IPR008928">
    <property type="entry name" value="6-hairpin_glycosidase_sf"/>
</dbReference>
<evidence type="ECO:0000256" key="1">
    <source>
        <dbReference type="ARBA" id="ARBA00022676"/>
    </source>
</evidence>
<dbReference type="InterPro" id="IPR033432">
    <property type="entry name" value="GH94_catalytic"/>
</dbReference>
<evidence type="ECO:0000256" key="2">
    <source>
        <dbReference type="ARBA" id="ARBA00022679"/>
    </source>
</evidence>
<dbReference type="Pfam" id="PF06165">
    <property type="entry name" value="GH94_b-supersand"/>
    <property type="match status" value="1"/>
</dbReference>
<keyword evidence="1" id="KW-0328">Glycosyltransferase</keyword>
<evidence type="ECO:0000313" key="5">
    <source>
        <dbReference type="EMBL" id="MBW7572659.1"/>
    </source>
</evidence>
<dbReference type="EMBL" id="JAGFNZ010000002">
    <property type="protein sequence ID" value="MBW7572659.1"/>
    <property type="molecule type" value="Genomic_DNA"/>
</dbReference>
<dbReference type="InterPro" id="IPR011013">
    <property type="entry name" value="Gal_mutarotase_sf_dom"/>
</dbReference>
<dbReference type="Gene3D" id="2.70.98.40">
    <property type="entry name" value="Glycoside hydrolase, family 65, N-terminal domain"/>
    <property type="match status" value="1"/>
</dbReference>
<dbReference type="PANTHER" id="PTHR37469">
    <property type="entry name" value="CELLOBIONIC ACID PHOSPHORYLASE-RELATED"/>
    <property type="match status" value="1"/>
</dbReference>
<gene>
    <name evidence="5" type="ORF">J5W02_07510</name>
</gene>
<evidence type="ECO:0000259" key="3">
    <source>
        <dbReference type="Pfam" id="PF06165"/>
    </source>
</evidence>
<feature type="domain" description="Glycosyl hydrolase 94 catalytic" evidence="4">
    <location>
        <begin position="340"/>
        <end position="750"/>
    </location>
</feature>
<dbReference type="PANTHER" id="PTHR37469:SF2">
    <property type="entry name" value="CELLOBIONIC ACID PHOSPHORYLASE"/>
    <property type="match status" value="1"/>
</dbReference>
<proteinExistence type="predicted"/>
<dbReference type="Gene3D" id="2.60.420.10">
    <property type="entry name" value="Maltose phosphorylase, domain 3"/>
    <property type="match status" value="1"/>
</dbReference>
<evidence type="ECO:0000313" key="6">
    <source>
        <dbReference type="Proteomes" id="UP000719942"/>
    </source>
</evidence>
<sequence>MMNNREIYGSSGEKWAQFRPDCAGIDLYTLNLPAPWEYIYQNHDVLLKVDQFGPVYAQANPPGGIQLFRRENGQRFSSWAVWLQSDEMEDGKPFTNFFRPLIDGSNPSKEPQDLKVTFLPHCASYEYRVQNLLVQTEFFVPLHGTEIVMKLHLKNVREKAIDLSVCPTFVPYVNPAQLAPWDKYEWYLKSGVGKDDKELFWSQLLSSTSDPGERRTAVLWTDSENLTGLEISYEKFVGSGDLSCPQTVTDGAYRMKPELTASFGEYRDDNSIWGYPPVYAAKYGCRLESGGERVFTQVLCMPPNTANGGLPAIEDVKKPLVYFESSVYEQKKEEVQDSFKALCRKNKVRTGQEDWDYFINNWLPLQMEWVASLDRGWPTAMRGTRDCAQDYTAMLSIDTAIGRVRLLEMLSCQRSDGWFPRQFSTEGRTGRHDLRGHVDAGAFVIEFVYEYLSYSGDTGVLDVTLPWLDSDGESTVLEHLTRALDYYMVPENLGEHGLCKIGEGDWLDSVNRAGVLGRGESVMVSEQVVMCLQYLAEILESGDIRAEKAAVYREKAEELKKNLLEHAVNQDGFFNGIFTDEGKWIFSDKDPDGEKRPYGPANWFALISGVVPREKRDSVLRVMEMLKCEAGYRLYWPPMGASPINCVGRAASGDAPAGFAENGNVYNHGAQGFLTRALAAVGDGDALFDTLKWLLPYDQTRHPSSVTLSAPYAIVNCWQELPVFKFRSLFSFLTGSVGMAQRAVYEWMFGIRPALDGLVIDPCIPKWMNTANVEFTYLGRRVKMEIKNSGVRCCTPEKVELNGNVAVKTRKDPFHSRTVFVLEKELFQDGENTLRVIL</sequence>
<dbReference type="Proteomes" id="UP000719942">
    <property type="component" value="Unassembled WGS sequence"/>
</dbReference>
<evidence type="ECO:0000259" key="4">
    <source>
        <dbReference type="Pfam" id="PF17167"/>
    </source>
</evidence>
<protein>
    <submittedName>
        <fullName evidence="5">Uncharacterized protein</fullName>
    </submittedName>
</protein>
<feature type="domain" description="Glycosyl hydrolase 94 supersandwich" evidence="3">
    <location>
        <begin position="32"/>
        <end position="252"/>
    </location>
</feature>
<organism evidence="5 6">
    <name type="scientific">Caproiciproducens faecalis</name>
    <dbReference type="NCBI Taxonomy" id="2820301"/>
    <lineage>
        <taxon>Bacteria</taxon>
        <taxon>Bacillati</taxon>
        <taxon>Bacillota</taxon>
        <taxon>Clostridia</taxon>
        <taxon>Eubacteriales</taxon>
        <taxon>Acutalibacteraceae</taxon>
        <taxon>Caproiciproducens</taxon>
    </lineage>
</organism>
<dbReference type="InterPro" id="IPR052047">
    <property type="entry name" value="GH94_Enzymes"/>
</dbReference>
<dbReference type="InterPro" id="IPR010383">
    <property type="entry name" value="Glyco_hydrolase_94_b-supersand"/>
</dbReference>